<dbReference type="OrthoDB" id="2439723at2759"/>
<feature type="coiled-coil region" evidence="1">
    <location>
        <begin position="1"/>
        <end position="38"/>
    </location>
</feature>
<name>A0A397INN9_9GLOM</name>
<evidence type="ECO:0000313" key="3">
    <source>
        <dbReference type="Proteomes" id="UP000266861"/>
    </source>
</evidence>
<proteinExistence type="predicted"/>
<organism evidence="2 3">
    <name type="scientific">Diversispora epigaea</name>
    <dbReference type="NCBI Taxonomy" id="1348612"/>
    <lineage>
        <taxon>Eukaryota</taxon>
        <taxon>Fungi</taxon>
        <taxon>Fungi incertae sedis</taxon>
        <taxon>Mucoromycota</taxon>
        <taxon>Glomeromycotina</taxon>
        <taxon>Glomeromycetes</taxon>
        <taxon>Diversisporales</taxon>
        <taxon>Diversisporaceae</taxon>
        <taxon>Diversispora</taxon>
    </lineage>
</organism>
<gene>
    <name evidence="2" type="ORF">Glove_174g206</name>
</gene>
<protein>
    <submittedName>
        <fullName evidence="2">Uncharacterized protein</fullName>
    </submittedName>
</protein>
<keyword evidence="1" id="KW-0175">Coiled coil</keyword>
<accession>A0A397INN9</accession>
<evidence type="ECO:0000313" key="2">
    <source>
        <dbReference type="EMBL" id="RHZ77629.1"/>
    </source>
</evidence>
<dbReference type="EMBL" id="PQFF01000164">
    <property type="protein sequence ID" value="RHZ77629.1"/>
    <property type="molecule type" value="Genomic_DNA"/>
</dbReference>
<dbReference type="AlphaFoldDB" id="A0A397INN9"/>
<comment type="caution">
    <text evidence="2">The sequence shown here is derived from an EMBL/GenBank/DDBJ whole genome shotgun (WGS) entry which is preliminary data.</text>
</comment>
<evidence type="ECO:0000256" key="1">
    <source>
        <dbReference type="SAM" id="Coils"/>
    </source>
</evidence>
<sequence length="79" mass="9196">MTNIQSKIDLLKQRAIDLEAENAKLKQIIKENAKRKAESLREIAYHFSRSHVVAPWGSMTHMRIHTQLLTKYEIAKPLI</sequence>
<dbReference type="Proteomes" id="UP000266861">
    <property type="component" value="Unassembled WGS sequence"/>
</dbReference>
<reference evidence="2 3" key="1">
    <citation type="submission" date="2018-08" db="EMBL/GenBank/DDBJ databases">
        <title>Genome and evolution of the arbuscular mycorrhizal fungus Diversispora epigaea (formerly Glomus versiforme) and its bacterial endosymbionts.</title>
        <authorList>
            <person name="Sun X."/>
            <person name="Fei Z."/>
            <person name="Harrison M."/>
        </authorList>
    </citation>
    <scope>NUCLEOTIDE SEQUENCE [LARGE SCALE GENOMIC DNA]</scope>
    <source>
        <strain evidence="2 3">IT104</strain>
    </source>
</reference>
<keyword evidence="3" id="KW-1185">Reference proteome</keyword>